<proteinExistence type="predicted"/>
<gene>
    <name evidence="2" type="ORF">GCM10007423_39260</name>
</gene>
<evidence type="ECO:0000313" key="2">
    <source>
        <dbReference type="EMBL" id="GGH42564.1"/>
    </source>
</evidence>
<comment type="caution">
    <text evidence="2">The sequence shown here is derived from an EMBL/GenBank/DDBJ whole genome shotgun (WGS) entry which is preliminary data.</text>
</comment>
<dbReference type="EMBL" id="BMIA01000003">
    <property type="protein sequence ID" value="GGH42564.1"/>
    <property type="molecule type" value="Genomic_DNA"/>
</dbReference>
<sequence length="183" mass="20826">MKNSLEFNAASAEIRDEVVNVAEFIAKGIEIPLGKKYLITINGDPHVFDDLIISRSQIVRKVGLENETKLMVFQIIDDSDLIVIDANDKIDLSQPGFEKFVVKESIVFNYYVDDDTETSDRKTLTANQILKRATYKPSDYYLVELLEGGGQKSYKDNPDEEIVLTHKPEKRFISIYRGDMPVS</sequence>
<accession>A0ABQ1YXR1</accession>
<dbReference type="Proteomes" id="UP000600214">
    <property type="component" value="Unassembled WGS sequence"/>
</dbReference>
<dbReference type="InterPro" id="IPR027802">
    <property type="entry name" value="Multi-ubiquitin_dom"/>
</dbReference>
<keyword evidence="3" id="KW-1185">Reference proteome</keyword>
<evidence type="ECO:0000313" key="3">
    <source>
        <dbReference type="Proteomes" id="UP000600214"/>
    </source>
</evidence>
<feature type="domain" description="Multi-ubiquitin" evidence="1">
    <location>
        <begin position="37"/>
        <end position="103"/>
    </location>
</feature>
<evidence type="ECO:0000259" key="1">
    <source>
        <dbReference type="Pfam" id="PF14452"/>
    </source>
</evidence>
<dbReference type="Pfam" id="PF14452">
    <property type="entry name" value="Multi_ubiq"/>
    <property type="match status" value="1"/>
</dbReference>
<dbReference type="RefSeq" id="WP_188935276.1">
    <property type="nucleotide sequence ID" value="NZ_BMIA01000003.1"/>
</dbReference>
<organism evidence="2 3">
    <name type="scientific">Dyadobacter endophyticus</name>
    <dbReference type="NCBI Taxonomy" id="1749036"/>
    <lineage>
        <taxon>Bacteria</taxon>
        <taxon>Pseudomonadati</taxon>
        <taxon>Bacteroidota</taxon>
        <taxon>Cytophagia</taxon>
        <taxon>Cytophagales</taxon>
        <taxon>Spirosomataceae</taxon>
        <taxon>Dyadobacter</taxon>
    </lineage>
</organism>
<name>A0ABQ1YXR1_9BACT</name>
<reference evidence="3" key="1">
    <citation type="journal article" date="2019" name="Int. J. Syst. Evol. Microbiol.">
        <title>The Global Catalogue of Microorganisms (GCM) 10K type strain sequencing project: providing services to taxonomists for standard genome sequencing and annotation.</title>
        <authorList>
            <consortium name="The Broad Institute Genomics Platform"/>
            <consortium name="The Broad Institute Genome Sequencing Center for Infectious Disease"/>
            <person name="Wu L."/>
            <person name="Ma J."/>
        </authorList>
    </citation>
    <scope>NUCLEOTIDE SEQUENCE [LARGE SCALE GENOMIC DNA]</scope>
    <source>
        <strain evidence="3">CGMCC 1.15288</strain>
    </source>
</reference>
<protein>
    <recommendedName>
        <fullName evidence="1">Multi-ubiquitin domain-containing protein</fullName>
    </recommendedName>
</protein>